<dbReference type="RefSeq" id="WP_203790632.1">
    <property type="nucleotide sequence ID" value="NZ_BOMV01000111.1"/>
</dbReference>
<evidence type="ECO:0000313" key="3">
    <source>
        <dbReference type="EMBL" id="GIF01754.1"/>
    </source>
</evidence>
<feature type="region of interest" description="Disordered" evidence="1">
    <location>
        <begin position="55"/>
        <end position="84"/>
    </location>
</feature>
<feature type="region of interest" description="Disordered" evidence="1">
    <location>
        <begin position="1"/>
        <end position="20"/>
    </location>
</feature>
<comment type="caution">
    <text evidence="3">The sequence shown here is derived from an EMBL/GenBank/DDBJ whole genome shotgun (WGS) entry which is preliminary data.</text>
</comment>
<gene>
    <name evidence="3" type="ORF">Ari01nite_92180</name>
</gene>
<keyword evidence="2" id="KW-0812">Transmembrane</keyword>
<reference evidence="3" key="1">
    <citation type="submission" date="2021-01" db="EMBL/GenBank/DDBJ databases">
        <title>Whole genome shotgun sequence of Actinoplanes rishiriensis NBRC 108556.</title>
        <authorList>
            <person name="Komaki H."/>
            <person name="Tamura T."/>
        </authorList>
    </citation>
    <scope>NUCLEOTIDE SEQUENCE</scope>
    <source>
        <strain evidence="3">NBRC 108556</strain>
    </source>
</reference>
<name>A0A919MZN5_9ACTN</name>
<dbReference type="EMBL" id="BOMV01000111">
    <property type="protein sequence ID" value="GIF01754.1"/>
    <property type="molecule type" value="Genomic_DNA"/>
</dbReference>
<dbReference type="AlphaFoldDB" id="A0A919MZN5"/>
<protein>
    <submittedName>
        <fullName evidence="3">Uncharacterized protein</fullName>
    </submittedName>
</protein>
<keyword evidence="4" id="KW-1185">Reference proteome</keyword>
<feature type="compositionally biased region" description="Low complexity" evidence="1">
    <location>
        <begin position="55"/>
        <end position="81"/>
    </location>
</feature>
<accession>A0A919MZN5</accession>
<keyword evidence="2" id="KW-0472">Membrane</keyword>
<evidence type="ECO:0000256" key="1">
    <source>
        <dbReference type="SAM" id="MobiDB-lite"/>
    </source>
</evidence>
<evidence type="ECO:0000256" key="2">
    <source>
        <dbReference type="SAM" id="Phobius"/>
    </source>
</evidence>
<dbReference type="Proteomes" id="UP000636960">
    <property type="component" value="Unassembled WGS sequence"/>
</dbReference>
<proteinExistence type="predicted"/>
<keyword evidence="2" id="KW-1133">Transmembrane helix</keyword>
<organism evidence="3 4">
    <name type="scientific">Paractinoplanes rishiriensis</name>
    <dbReference type="NCBI Taxonomy" id="1050105"/>
    <lineage>
        <taxon>Bacteria</taxon>
        <taxon>Bacillati</taxon>
        <taxon>Actinomycetota</taxon>
        <taxon>Actinomycetes</taxon>
        <taxon>Micromonosporales</taxon>
        <taxon>Micromonosporaceae</taxon>
        <taxon>Paractinoplanes</taxon>
    </lineage>
</organism>
<evidence type="ECO:0000313" key="4">
    <source>
        <dbReference type="Proteomes" id="UP000636960"/>
    </source>
</evidence>
<feature type="transmembrane region" description="Helical" evidence="2">
    <location>
        <begin position="27"/>
        <end position="47"/>
    </location>
</feature>
<sequence length="387" mass="40650">MSNRPTLQFPAPSGHPVRSSRRAWRTAAVALLSTLVLLLPIVMYLLLHDGDRETPAPGDAAPTPATATSPPSTTRPPAGAPNGRISLTTLGNSTVEIPAWPADNLQGPSGRVHFRDGAVQIPQTGTAPAHRPPKGMELVILAVTYGDVDRDGADETVAEIGCLTEGGSKQIVAFDRNAAGRIVTMGRVVATTGEIRDIDTGSTRIGTSGTVTTRVGDYQVCCGDETPQVWQHRGYRWQGARFHQVAGPTRMTANPALTETSVAAGSIVLGPVVDGYRYGTLTVTVRHGWGTRPANLAIEFFPGSGLERAGSSWPPVTTPPTSPGFVVAVAPPPARGTASHTFAVRRPATVTGRTLELEVYGTTAASVRLAESNPWNNGVTVPIRAVD</sequence>